<dbReference type="PANTHER" id="PTHR23089">
    <property type="entry name" value="HISTIDINE TRIAD HIT PROTEIN"/>
    <property type="match status" value="1"/>
</dbReference>
<dbReference type="GO" id="GO:0003824">
    <property type="term" value="F:catalytic activity"/>
    <property type="evidence" value="ECO:0007669"/>
    <property type="project" value="InterPro"/>
</dbReference>
<organism evidence="5 6">
    <name type="scientific">Granulicella sibirica</name>
    <dbReference type="NCBI Taxonomy" id="2479048"/>
    <lineage>
        <taxon>Bacteria</taxon>
        <taxon>Pseudomonadati</taxon>
        <taxon>Acidobacteriota</taxon>
        <taxon>Terriglobia</taxon>
        <taxon>Terriglobales</taxon>
        <taxon>Acidobacteriaceae</taxon>
        <taxon>Granulicella</taxon>
    </lineage>
</organism>
<dbReference type="InterPro" id="IPR011146">
    <property type="entry name" value="HIT-like"/>
</dbReference>
<dbReference type="Pfam" id="PF01230">
    <property type="entry name" value="HIT"/>
    <property type="match status" value="1"/>
</dbReference>
<dbReference type="InterPro" id="IPR019808">
    <property type="entry name" value="Histidine_triad_CS"/>
</dbReference>
<comment type="caution">
    <text evidence="5">The sequence shown here is derived from an EMBL/GenBank/DDBJ whole genome shotgun (WGS) entry which is preliminary data.</text>
</comment>
<evidence type="ECO:0000313" key="6">
    <source>
        <dbReference type="Proteomes" id="UP000289437"/>
    </source>
</evidence>
<dbReference type="EMBL" id="RDSM01000001">
    <property type="protein sequence ID" value="RXH58703.1"/>
    <property type="molecule type" value="Genomic_DNA"/>
</dbReference>
<accession>A0A4Q0T4U1</accession>
<dbReference type="AlphaFoldDB" id="A0A4Q0T4U1"/>
<dbReference type="PRINTS" id="PR00332">
    <property type="entry name" value="HISTRIAD"/>
</dbReference>
<dbReference type="Gene3D" id="3.30.428.10">
    <property type="entry name" value="HIT-like"/>
    <property type="match status" value="1"/>
</dbReference>
<dbReference type="InterPro" id="IPR036265">
    <property type="entry name" value="HIT-like_sf"/>
</dbReference>
<dbReference type="InterPro" id="IPR001310">
    <property type="entry name" value="Histidine_triad_HIT"/>
</dbReference>
<dbReference type="SUPFAM" id="SSF54197">
    <property type="entry name" value="HIT-like"/>
    <property type="match status" value="1"/>
</dbReference>
<dbReference type="Proteomes" id="UP000289437">
    <property type="component" value="Unassembled WGS sequence"/>
</dbReference>
<proteinExistence type="predicted"/>
<reference evidence="6" key="2">
    <citation type="submission" date="2019-02" db="EMBL/GenBank/DDBJ databases">
        <title>Granulicella sibirica sp. nov., a psychrotolerant acidobacterium isolated from an organic soil layer in forested tundra, West Siberia.</title>
        <authorList>
            <person name="Oshkin I.Y."/>
            <person name="Kulichevskaya I.S."/>
            <person name="Rijpstra W.I.C."/>
            <person name="Sinninghe Damste J.S."/>
            <person name="Rakitin A.L."/>
            <person name="Ravin N.V."/>
            <person name="Dedysh S.N."/>
        </authorList>
    </citation>
    <scope>NUCLEOTIDE SEQUENCE [LARGE SCALE GENOMIC DNA]</scope>
    <source>
        <strain evidence="6">AF10</strain>
    </source>
</reference>
<protein>
    <submittedName>
        <fullName evidence="5">Histidine triad (HIT) protein</fullName>
    </submittedName>
</protein>
<dbReference type="PROSITE" id="PS00892">
    <property type="entry name" value="HIT_1"/>
    <property type="match status" value="1"/>
</dbReference>
<dbReference type="CDD" id="cd01276">
    <property type="entry name" value="PKCI_related"/>
    <property type="match status" value="1"/>
</dbReference>
<gene>
    <name evidence="5" type="ORF">GRAN_2013</name>
</gene>
<name>A0A4Q0T4U1_9BACT</name>
<evidence type="ECO:0000256" key="1">
    <source>
        <dbReference type="PIRSR" id="PIRSR601310-1"/>
    </source>
</evidence>
<evidence type="ECO:0000256" key="2">
    <source>
        <dbReference type="PIRSR" id="PIRSR601310-3"/>
    </source>
</evidence>
<evidence type="ECO:0000256" key="3">
    <source>
        <dbReference type="PROSITE-ProRule" id="PRU00464"/>
    </source>
</evidence>
<feature type="domain" description="HIT" evidence="4">
    <location>
        <begin position="1"/>
        <end position="109"/>
    </location>
</feature>
<sequence length="109" mass="11409">MFCKMVSGEIPVTRLYDDADCMAFADIHPQAPVHVLVIPKEHLQSTAHAEASHGPLLGKLMAAAAVVAKGQGLSGGYRLVVNTGDDGGQTVGHLHVHVLGGRHMGWPPG</sequence>
<evidence type="ECO:0000313" key="5">
    <source>
        <dbReference type="EMBL" id="RXH58703.1"/>
    </source>
</evidence>
<keyword evidence="6" id="KW-1185">Reference proteome</keyword>
<feature type="active site" description="Tele-AMP-histidine intermediate" evidence="1">
    <location>
        <position position="95"/>
    </location>
</feature>
<reference evidence="5 6" key="1">
    <citation type="submission" date="2018-11" db="EMBL/GenBank/DDBJ databases">
        <authorList>
            <person name="Mardanov A.V."/>
            <person name="Ravin N.V."/>
            <person name="Dedysh S.N."/>
        </authorList>
    </citation>
    <scope>NUCLEOTIDE SEQUENCE [LARGE SCALE GENOMIC DNA]</scope>
    <source>
        <strain evidence="5 6">AF10</strain>
    </source>
</reference>
<dbReference type="PROSITE" id="PS51084">
    <property type="entry name" value="HIT_2"/>
    <property type="match status" value="1"/>
</dbReference>
<feature type="short sequence motif" description="Histidine triad motif" evidence="2 3">
    <location>
        <begin position="93"/>
        <end position="97"/>
    </location>
</feature>
<evidence type="ECO:0000259" key="4">
    <source>
        <dbReference type="PROSITE" id="PS51084"/>
    </source>
</evidence>